<protein>
    <submittedName>
        <fullName evidence="2">Uncharacterized protein</fullName>
    </submittedName>
</protein>
<dbReference type="AlphaFoldDB" id="A0AAE3SXH5"/>
<evidence type="ECO:0000313" key="3">
    <source>
        <dbReference type="Proteomes" id="UP001212602"/>
    </source>
</evidence>
<feature type="signal peptide" evidence="1">
    <location>
        <begin position="1"/>
        <end position="22"/>
    </location>
</feature>
<gene>
    <name evidence="2" type="ORF">PGB34_01105</name>
</gene>
<keyword evidence="3" id="KW-1185">Reference proteome</keyword>
<proteinExistence type="predicted"/>
<comment type="caution">
    <text evidence="2">The sequence shown here is derived from an EMBL/GenBank/DDBJ whole genome shotgun (WGS) entry which is preliminary data.</text>
</comment>
<evidence type="ECO:0000256" key="1">
    <source>
        <dbReference type="SAM" id="SignalP"/>
    </source>
</evidence>
<reference evidence="2" key="1">
    <citation type="submission" date="2023-01" db="EMBL/GenBank/DDBJ databases">
        <title>Xenophilus mangrovi sp. nov., isolated from soil of Mangrove nature reserve.</title>
        <authorList>
            <person name="Xu S."/>
            <person name="Liu Z."/>
            <person name="Xu Y."/>
        </authorList>
    </citation>
    <scope>NUCLEOTIDE SEQUENCE</scope>
    <source>
        <strain evidence="2">YW8</strain>
    </source>
</reference>
<name>A0AAE3SXH5_9BURK</name>
<sequence>MDMKKISCVALLGVVWSSFAFAQCEPERRAYDIAGESCHRKWRAANDIAECKNEERAAAAAKLQQCFRDINAGKRER</sequence>
<evidence type="ECO:0000313" key="2">
    <source>
        <dbReference type="EMBL" id="MDA7414949.1"/>
    </source>
</evidence>
<accession>A0AAE3SXH5</accession>
<dbReference type="Proteomes" id="UP001212602">
    <property type="component" value="Unassembled WGS sequence"/>
</dbReference>
<organism evidence="2 3">
    <name type="scientific">Xenophilus arseniciresistens</name>
    <dbReference type="NCBI Taxonomy" id="1283306"/>
    <lineage>
        <taxon>Bacteria</taxon>
        <taxon>Pseudomonadati</taxon>
        <taxon>Pseudomonadota</taxon>
        <taxon>Betaproteobacteria</taxon>
        <taxon>Burkholderiales</taxon>
        <taxon>Comamonadaceae</taxon>
        <taxon>Xenophilus</taxon>
    </lineage>
</organism>
<feature type="chain" id="PRO_5041935186" evidence="1">
    <location>
        <begin position="23"/>
        <end position="77"/>
    </location>
</feature>
<dbReference type="RefSeq" id="WP_271426220.1">
    <property type="nucleotide sequence ID" value="NZ_JAQIPB010000001.1"/>
</dbReference>
<keyword evidence="1" id="KW-0732">Signal</keyword>
<dbReference type="EMBL" id="JAQIPB010000001">
    <property type="protein sequence ID" value="MDA7414949.1"/>
    <property type="molecule type" value="Genomic_DNA"/>
</dbReference>